<dbReference type="GO" id="GO:0016887">
    <property type="term" value="F:ATP hydrolysis activity"/>
    <property type="evidence" value="ECO:0007669"/>
    <property type="project" value="InterPro"/>
</dbReference>
<comment type="caution">
    <text evidence="6">The sequence shown here is derived from an EMBL/GenBank/DDBJ whole genome shotgun (WGS) entry which is preliminary data.</text>
</comment>
<dbReference type="PROSITE" id="PS00211">
    <property type="entry name" value="ABC_TRANSPORTER_1"/>
    <property type="match status" value="1"/>
</dbReference>
<dbReference type="InterPro" id="IPR003439">
    <property type="entry name" value="ABC_transporter-like_ATP-bd"/>
</dbReference>
<dbReference type="RefSeq" id="WP_106009826.1">
    <property type="nucleotide sequence ID" value="NZ_JALCPJ010000013.1"/>
</dbReference>
<protein>
    <submittedName>
        <fullName evidence="6">Putative ABC transporter ATP-binding protein YbbL</fullName>
    </submittedName>
</protein>
<dbReference type="Gene3D" id="3.40.50.300">
    <property type="entry name" value="P-loop containing nucleotide triphosphate hydrolases"/>
    <property type="match status" value="1"/>
</dbReference>
<dbReference type="InterPro" id="IPR015856">
    <property type="entry name" value="ABC_transpr_CbiO/EcfA_su"/>
</dbReference>
<comment type="subcellular location">
    <subcellularLocation>
        <location evidence="1">Cell membrane</location>
        <topology evidence="1">Peripheral membrane protein</topology>
    </subcellularLocation>
</comment>
<dbReference type="InterPro" id="IPR003593">
    <property type="entry name" value="AAA+_ATPase"/>
</dbReference>
<dbReference type="GO" id="GO:0005524">
    <property type="term" value="F:ATP binding"/>
    <property type="evidence" value="ECO:0007669"/>
    <property type="project" value="UniProtKB-KW"/>
</dbReference>
<keyword evidence="7" id="KW-1185">Reference proteome</keyword>
<dbReference type="GO" id="GO:0005886">
    <property type="term" value="C:plasma membrane"/>
    <property type="evidence" value="ECO:0007669"/>
    <property type="project" value="UniProtKB-SubCell"/>
</dbReference>
<name>A0A2T0BLT8_9CLOT</name>
<keyword evidence="2" id="KW-0813">Transport</keyword>
<evidence type="ECO:0000313" key="7">
    <source>
        <dbReference type="Proteomes" id="UP000237798"/>
    </source>
</evidence>
<evidence type="ECO:0000259" key="5">
    <source>
        <dbReference type="PROSITE" id="PS50893"/>
    </source>
</evidence>
<evidence type="ECO:0000256" key="4">
    <source>
        <dbReference type="ARBA" id="ARBA00022840"/>
    </source>
</evidence>
<dbReference type="PANTHER" id="PTHR43423:SF1">
    <property type="entry name" value="ABC TRANSPORTER I FAMILY MEMBER 17"/>
    <property type="match status" value="1"/>
</dbReference>
<sequence length="218" mass="25043">MALLKFENVSYAVNNRYILKNIYLEVNHRDFISVVGPSGSGKSTFFRLCSQLVSPTNGNIFYKNMPYTKYGPIEWRRQIAYCFQTPSLFGDTVMDNLKFPFFIRNKKLDLSMIKELLKNFKMSSEYLSRSIDNLSGGEKQRIALIRALIFNPEILLLDEVTSALDEKNTLIVEDVIKSLNDSGTTILWITHNSEQSKKYANKILSIENGKFNSLEVIK</sequence>
<dbReference type="InterPro" id="IPR017871">
    <property type="entry name" value="ABC_transporter-like_CS"/>
</dbReference>
<reference evidence="6 7" key="1">
    <citation type="submission" date="2018-03" db="EMBL/GenBank/DDBJ databases">
        <title>Genome sequence of Clostridium luticellarii DSM 29923.</title>
        <authorList>
            <person name="Poehlein A."/>
            <person name="Daniel R."/>
        </authorList>
    </citation>
    <scope>NUCLEOTIDE SEQUENCE [LARGE SCALE GENOMIC DNA]</scope>
    <source>
        <strain evidence="6 7">DSM 29923</strain>
    </source>
</reference>
<proteinExistence type="predicted"/>
<accession>A0A2T0BLT8</accession>
<keyword evidence="4 6" id="KW-0067">ATP-binding</keyword>
<dbReference type="AlphaFoldDB" id="A0A2T0BLT8"/>
<evidence type="ECO:0000256" key="3">
    <source>
        <dbReference type="ARBA" id="ARBA00022741"/>
    </source>
</evidence>
<evidence type="ECO:0000313" key="6">
    <source>
        <dbReference type="EMBL" id="PRR84860.1"/>
    </source>
</evidence>
<gene>
    <name evidence="6" type="primary">ybbL_1</name>
    <name evidence="6" type="ORF">CLLU_22020</name>
</gene>
<dbReference type="Proteomes" id="UP000237798">
    <property type="component" value="Unassembled WGS sequence"/>
</dbReference>
<dbReference type="SMART" id="SM00382">
    <property type="entry name" value="AAA"/>
    <property type="match status" value="1"/>
</dbReference>
<dbReference type="SUPFAM" id="SSF52540">
    <property type="entry name" value="P-loop containing nucleoside triphosphate hydrolases"/>
    <property type="match status" value="1"/>
</dbReference>
<organism evidence="6 7">
    <name type="scientific">Clostridium luticellarii</name>
    <dbReference type="NCBI Taxonomy" id="1691940"/>
    <lineage>
        <taxon>Bacteria</taxon>
        <taxon>Bacillati</taxon>
        <taxon>Bacillota</taxon>
        <taxon>Clostridia</taxon>
        <taxon>Eubacteriales</taxon>
        <taxon>Clostridiaceae</taxon>
        <taxon>Clostridium</taxon>
    </lineage>
</organism>
<feature type="domain" description="ABC transporter" evidence="5">
    <location>
        <begin position="4"/>
        <end position="216"/>
    </location>
</feature>
<evidence type="ECO:0000256" key="1">
    <source>
        <dbReference type="ARBA" id="ARBA00004202"/>
    </source>
</evidence>
<dbReference type="GO" id="GO:0022857">
    <property type="term" value="F:transmembrane transporter activity"/>
    <property type="evidence" value="ECO:0007669"/>
    <property type="project" value="UniProtKB-ARBA"/>
</dbReference>
<dbReference type="OrthoDB" id="9785080at2"/>
<dbReference type="EMBL" id="PVXP01000031">
    <property type="protein sequence ID" value="PRR84860.1"/>
    <property type="molecule type" value="Genomic_DNA"/>
</dbReference>
<dbReference type="PANTHER" id="PTHR43423">
    <property type="entry name" value="ABC TRANSPORTER I FAMILY MEMBER 17"/>
    <property type="match status" value="1"/>
</dbReference>
<dbReference type="CDD" id="cd03225">
    <property type="entry name" value="ABC_cobalt_CbiO_domain1"/>
    <property type="match status" value="1"/>
</dbReference>
<keyword evidence="3" id="KW-0547">Nucleotide-binding</keyword>
<evidence type="ECO:0000256" key="2">
    <source>
        <dbReference type="ARBA" id="ARBA00022448"/>
    </source>
</evidence>
<dbReference type="Pfam" id="PF00005">
    <property type="entry name" value="ABC_tran"/>
    <property type="match status" value="1"/>
</dbReference>
<dbReference type="InterPro" id="IPR027417">
    <property type="entry name" value="P-loop_NTPase"/>
</dbReference>
<dbReference type="PROSITE" id="PS50893">
    <property type="entry name" value="ABC_TRANSPORTER_2"/>
    <property type="match status" value="1"/>
</dbReference>